<organism evidence="9 10">
    <name type="scientific">Exobacillus caeni</name>
    <dbReference type="NCBI Taxonomy" id="2574798"/>
    <lineage>
        <taxon>Bacteria</taxon>
        <taxon>Bacillati</taxon>
        <taxon>Bacillota</taxon>
        <taxon>Bacilli</taxon>
        <taxon>Bacillales</taxon>
        <taxon>Guptibacillaceae</taxon>
        <taxon>Exobacillus</taxon>
    </lineage>
</organism>
<evidence type="ECO:0000259" key="8">
    <source>
        <dbReference type="SMART" id="SM00881"/>
    </source>
</evidence>
<dbReference type="SUPFAM" id="SSF53383">
    <property type="entry name" value="PLP-dependent transferases"/>
    <property type="match status" value="1"/>
</dbReference>
<evidence type="ECO:0000256" key="6">
    <source>
        <dbReference type="ARBA" id="ARBA00071157"/>
    </source>
</evidence>
<comment type="subunit">
    <text evidence="2">Homotetramer.</text>
</comment>
<dbReference type="InterPro" id="IPR006235">
    <property type="entry name" value="OAc-hSer/O-AcSer_sulfhydrylase"/>
</dbReference>
<dbReference type="GO" id="GO:0003961">
    <property type="term" value="F:O-acetylhomoserine aminocarboxypropyltransferase activity"/>
    <property type="evidence" value="ECO:0007669"/>
    <property type="project" value="TreeGrafter"/>
</dbReference>
<dbReference type="AlphaFoldDB" id="A0A5R9FD32"/>
<sequence length="597" mass="64794">MSNEFNTYDLETLSLHGGQSPDPTTGSRAVPIYQTSSYVFHDTEHAERLFALDEPGNIYSRIGNPTVDVFEKRMALLEDGVAAVATASGMSAITLSILNVASAGDEIVAAANLYGGTYNLFTTTLPRYGITVKLVDPTDAENFKKAITDKTKAVFAEIIGNPSLHVLDVEGVADVAHEAGIPLIVDNTFATPYVCKPITLGADIVVHSATKWIGGHGTSIGGIIVDGGRFNWNSEKFPTFTEPDKSYNGVRYALDFGTLAFSTKVRVQLLRDFGACLSPFNAFLLLQGLETLHLRVEKHNQNAREIADYLSGHPAVEWVSYPGLENHSSHKLAKKVLNNGFGAVVNFGIKGGREAGRQLIDNVSLWSHLANVGDAKSLIIHPASTTHQQLSEEELEETGVKAELVRLSVGVESVRDLTNDLDQALLKATGKSRNGTKQVVINDEGVIRWALQSPIVREQGENGESHRQKTVAIVGLSSNEARPSNRLARKMQRLGYKIIPVNPRESEVLGEKAYPDLKSIPGPIDIVQVFRSPEAAVGIAHEAAQVKPGIFWLQEGVVSEEAALIAKNAGLEVVHNRCTYKEAQRLRGTITTYACEI</sequence>
<dbReference type="Gene3D" id="3.40.50.720">
    <property type="entry name" value="NAD(P)-binding Rossmann-like Domain"/>
    <property type="match status" value="1"/>
</dbReference>
<comment type="similarity">
    <text evidence="5">Belongs to the trans-sulfuration enzymes family. MetZ subfamily.</text>
</comment>
<dbReference type="SMART" id="SM00881">
    <property type="entry name" value="CoA_binding"/>
    <property type="match status" value="1"/>
</dbReference>
<feature type="domain" description="CoA-binding" evidence="8">
    <location>
        <begin position="465"/>
        <end position="557"/>
    </location>
</feature>
<dbReference type="InterPro" id="IPR015424">
    <property type="entry name" value="PyrdxlP-dep_Trfase"/>
</dbReference>
<accession>A0A5R9FD32</accession>
<keyword evidence="3 9" id="KW-0808">Transferase</keyword>
<dbReference type="FunFam" id="3.40.640.10:FF:000035">
    <property type="entry name" value="O-succinylhomoserine sulfhydrylase"/>
    <property type="match status" value="1"/>
</dbReference>
<keyword evidence="9" id="KW-0032">Aminotransferase</keyword>
<dbReference type="Pfam" id="PF01053">
    <property type="entry name" value="Cys_Met_Meta_PP"/>
    <property type="match status" value="1"/>
</dbReference>
<evidence type="ECO:0000256" key="4">
    <source>
        <dbReference type="ARBA" id="ARBA00022898"/>
    </source>
</evidence>
<dbReference type="PROSITE" id="PS00868">
    <property type="entry name" value="CYS_MET_METAB_PP"/>
    <property type="match status" value="1"/>
</dbReference>
<dbReference type="RefSeq" id="WP_138121997.1">
    <property type="nucleotide sequence ID" value="NZ_SWLG01000001.1"/>
</dbReference>
<evidence type="ECO:0000313" key="10">
    <source>
        <dbReference type="Proteomes" id="UP000308230"/>
    </source>
</evidence>
<dbReference type="EMBL" id="SWLG01000001">
    <property type="protein sequence ID" value="TLS38793.1"/>
    <property type="molecule type" value="Genomic_DNA"/>
</dbReference>
<dbReference type="InterPro" id="IPR015422">
    <property type="entry name" value="PyrdxlP-dep_Trfase_small"/>
</dbReference>
<evidence type="ECO:0000256" key="7">
    <source>
        <dbReference type="RuleBase" id="RU362118"/>
    </source>
</evidence>
<dbReference type="GO" id="GO:0004124">
    <property type="term" value="F:cysteine synthase activity"/>
    <property type="evidence" value="ECO:0007669"/>
    <property type="project" value="TreeGrafter"/>
</dbReference>
<dbReference type="InterPro" id="IPR054542">
    <property type="entry name" value="Cys_met_metab_PP"/>
</dbReference>
<dbReference type="PANTHER" id="PTHR43797:SF2">
    <property type="entry name" value="HOMOCYSTEINE_CYSTEINE SYNTHASE"/>
    <property type="match status" value="1"/>
</dbReference>
<keyword evidence="10" id="KW-1185">Reference proteome</keyword>
<proteinExistence type="inferred from homology"/>
<keyword evidence="4 7" id="KW-0663">Pyridoxal phosphate</keyword>
<dbReference type="GO" id="GO:0030170">
    <property type="term" value="F:pyridoxal phosphate binding"/>
    <property type="evidence" value="ECO:0007669"/>
    <property type="project" value="InterPro"/>
</dbReference>
<dbReference type="InterPro" id="IPR036291">
    <property type="entry name" value="NAD(P)-bd_dom_sf"/>
</dbReference>
<dbReference type="GO" id="GO:0008483">
    <property type="term" value="F:transaminase activity"/>
    <property type="evidence" value="ECO:0007669"/>
    <property type="project" value="UniProtKB-KW"/>
</dbReference>
<dbReference type="Pfam" id="PF13380">
    <property type="entry name" value="CoA_binding_2"/>
    <property type="match status" value="1"/>
</dbReference>
<gene>
    <name evidence="9" type="ORF">FCL54_00295</name>
</gene>
<comment type="cofactor">
    <cofactor evidence="1 7">
        <name>pyridoxal 5'-phosphate</name>
        <dbReference type="ChEBI" id="CHEBI:597326"/>
    </cofactor>
</comment>
<evidence type="ECO:0000313" key="9">
    <source>
        <dbReference type="EMBL" id="TLS38793.1"/>
    </source>
</evidence>
<evidence type="ECO:0000256" key="1">
    <source>
        <dbReference type="ARBA" id="ARBA00001933"/>
    </source>
</evidence>
<evidence type="ECO:0000256" key="3">
    <source>
        <dbReference type="ARBA" id="ARBA00022679"/>
    </source>
</evidence>
<reference evidence="9 10" key="1">
    <citation type="submission" date="2019-04" db="EMBL/GenBank/DDBJ databases">
        <title>Bacillus caeni sp. nov., a bacterium isolated from mangrove sediment.</title>
        <authorList>
            <person name="Huang H."/>
            <person name="Mo K."/>
            <person name="Hu Y."/>
        </authorList>
    </citation>
    <scope>NUCLEOTIDE SEQUENCE [LARGE SCALE GENOMIC DNA]</scope>
    <source>
        <strain evidence="9 10">HB172195</strain>
    </source>
</reference>
<dbReference type="Proteomes" id="UP000308230">
    <property type="component" value="Unassembled WGS sequence"/>
</dbReference>
<dbReference type="FunFam" id="3.90.1150.10:FF:000033">
    <property type="entry name" value="Cystathionine gamma-synthase"/>
    <property type="match status" value="1"/>
</dbReference>
<dbReference type="Gene3D" id="3.90.1150.10">
    <property type="entry name" value="Aspartate Aminotransferase, domain 1"/>
    <property type="match status" value="1"/>
</dbReference>
<dbReference type="CDD" id="cd00614">
    <property type="entry name" value="CGS_like"/>
    <property type="match status" value="1"/>
</dbReference>
<protein>
    <recommendedName>
        <fullName evidence="6">O-succinylhomoserine sulfhydrylase</fullName>
    </recommendedName>
</protein>
<dbReference type="GO" id="GO:0071269">
    <property type="term" value="P:L-homocysteine biosynthetic process"/>
    <property type="evidence" value="ECO:0007669"/>
    <property type="project" value="TreeGrafter"/>
</dbReference>
<dbReference type="InterPro" id="IPR000277">
    <property type="entry name" value="Cys/Met-Metab_PyrdxlP-dep_enz"/>
</dbReference>
<dbReference type="InterPro" id="IPR003781">
    <property type="entry name" value="CoA-bd"/>
</dbReference>
<dbReference type="GO" id="GO:0006535">
    <property type="term" value="P:cysteine biosynthetic process from serine"/>
    <property type="evidence" value="ECO:0007669"/>
    <property type="project" value="TreeGrafter"/>
</dbReference>
<comment type="caution">
    <text evidence="9">The sequence shown here is derived from an EMBL/GenBank/DDBJ whole genome shotgun (WGS) entry which is preliminary data.</text>
</comment>
<dbReference type="Gene3D" id="3.40.640.10">
    <property type="entry name" value="Type I PLP-dependent aspartate aminotransferase-like (Major domain)"/>
    <property type="match status" value="1"/>
</dbReference>
<dbReference type="InterPro" id="IPR015421">
    <property type="entry name" value="PyrdxlP-dep_Trfase_major"/>
</dbReference>
<dbReference type="OrthoDB" id="9803887at2"/>
<dbReference type="GO" id="GO:0005737">
    <property type="term" value="C:cytoplasm"/>
    <property type="evidence" value="ECO:0007669"/>
    <property type="project" value="TreeGrafter"/>
</dbReference>
<dbReference type="NCBIfam" id="TIGR01326">
    <property type="entry name" value="OAH_OAS_sulfhy"/>
    <property type="match status" value="1"/>
</dbReference>
<dbReference type="SUPFAM" id="SSF51735">
    <property type="entry name" value="NAD(P)-binding Rossmann-fold domains"/>
    <property type="match status" value="1"/>
</dbReference>
<evidence type="ECO:0000256" key="5">
    <source>
        <dbReference type="ARBA" id="ARBA00060995"/>
    </source>
</evidence>
<name>A0A5R9FD32_9BACL</name>
<dbReference type="PANTHER" id="PTHR43797">
    <property type="entry name" value="HOMOCYSTEINE/CYSTEINE SYNTHASE"/>
    <property type="match status" value="1"/>
</dbReference>
<evidence type="ECO:0000256" key="2">
    <source>
        <dbReference type="ARBA" id="ARBA00011881"/>
    </source>
</evidence>
<dbReference type="GO" id="GO:0019346">
    <property type="term" value="P:transsulfuration"/>
    <property type="evidence" value="ECO:0007669"/>
    <property type="project" value="InterPro"/>
</dbReference>